<dbReference type="Gene3D" id="3.40.1520.20">
    <property type="match status" value="2"/>
</dbReference>
<keyword evidence="3" id="KW-0998">Cell outer membrane</keyword>
<dbReference type="RefSeq" id="WP_211911438.1">
    <property type="nucleotide sequence ID" value="NZ_CP036498.1"/>
</dbReference>
<evidence type="ECO:0000256" key="1">
    <source>
        <dbReference type="ARBA" id="ARBA00004442"/>
    </source>
</evidence>
<evidence type="ECO:0000259" key="6">
    <source>
        <dbReference type="PROSITE" id="PS51123"/>
    </source>
</evidence>
<protein>
    <submittedName>
        <fullName evidence="7">OmpA family protein</fullName>
    </submittedName>
</protein>
<keyword evidence="2 4" id="KW-0472">Membrane</keyword>
<dbReference type="Proteomes" id="UP000682843">
    <property type="component" value="Chromosome"/>
</dbReference>
<dbReference type="PRINTS" id="PR01021">
    <property type="entry name" value="OMPADOMAIN"/>
</dbReference>
<dbReference type="PANTHER" id="PTHR30329:SF21">
    <property type="entry name" value="LIPOPROTEIN YIAD-RELATED"/>
    <property type="match status" value="1"/>
</dbReference>
<dbReference type="Pfam" id="PF00691">
    <property type="entry name" value="OmpA"/>
    <property type="match status" value="1"/>
</dbReference>
<dbReference type="EMBL" id="CP036498">
    <property type="protein sequence ID" value="QUS37905.1"/>
    <property type="molecule type" value="Genomic_DNA"/>
</dbReference>
<evidence type="ECO:0000256" key="2">
    <source>
        <dbReference type="ARBA" id="ARBA00023136"/>
    </source>
</evidence>
<feature type="region of interest" description="Disordered" evidence="5">
    <location>
        <begin position="436"/>
        <end position="467"/>
    </location>
</feature>
<dbReference type="InterPro" id="IPR006664">
    <property type="entry name" value="OMP_bac"/>
</dbReference>
<dbReference type="InterPro" id="IPR006665">
    <property type="entry name" value="OmpA-like"/>
</dbReference>
<evidence type="ECO:0000313" key="7">
    <source>
        <dbReference type="EMBL" id="QUS37905.1"/>
    </source>
</evidence>
<keyword evidence="8" id="KW-1185">Reference proteome</keyword>
<evidence type="ECO:0000256" key="4">
    <source>
        <dbReference type="PROSITE-ProRule" id="PRU00473"/>
    </source>
</evidence>
<dbReference type="PANTHER" id="PTHR30329">
    <property type="entry name" value="STATOR ELEMENT OF FLAGELLAR MOTOR COMPLEX"/>
    <property type="match status" value="1"/>
</dbReference>
<name>A0ABX8A6K7_9BRAD</name>
<dbReference type="SUPFAM" id="SSF103088">
    <property type="entry name" value="OmpA-like"/>
    <property type="match status" value="1"/>
</dbReference>
<accession>A0ABX8A6K7</accession>
<reference evidence="7 8" key="1">
    <citation type="submission" date="2019-02" db="EMBL/GenBank/DDBJ databases">
        <title>Emended description of the genus Rhodopseudomonas and description of Rhodopseudomonas albus sp. nov., a non-phototrophic, heavy-metal-tolerant bacterium isolated from garden soil.</title>
        <authorList>
            <person name="Bao Z."/>
            <person name="Cao W.W."/>
            <person name="Sato Y."/>
            <person name="Nishizawa T."/>
            <person name="Zhao J."/>
            <person name="Guo Y."/>
            <person name="Ohta H."/>
        </authorList>
    </citation>
    <scope>NUCLEOTIDE SEQUENCE [LARGE SCALE GENOMIC DNA]</scope>
    <source>
        <strain evidence="7 8">SK50-23</strain>
    </source>
</reference>
<dbReference type="Gene3D" id="3.30.1330.60">
    <property type="entry name" value="OmpA-like domain"/>
    <property type="match status" value="1"/>
</dbReference>
<comment type="subcellular location">
    <subcellularLocation>
        <location evidence="1">Cell outer membrane</location>
    </subcellularLocation>
</comment>
<proteinExistence type="predicted"/>
<sequence length="467" mass="49566">MHGFYRWSAKWWPGLIPLAILWGAAAWFSTLPLEADLTARSTEVLKSTVLDKSQITVAGRDVTFSAEAFSEEGRRSAVGSVEATPGVRMVNDGTRLVAEAKPFVWVAERDNVRVTLWGTAPLPASKARIAEAAKAALPGTEVSDRTGLKRGAPPRFDAAAILLLDQVAKLKEGKATIMDTNISMTGMARDLGGREAIAAALKNLPEGFAVAANDIKAPPYVFQANKDPVANTLTLSGYVPDNNVHAALVAAVARKFTNDKIVDNLKASIGAPANFAAGATSALGALSRLSTGTLVINDREVKLSGDALYDAAAEQIRAGLGKELPQGWQAKPEISVKPAAAPVDASVCQQLFKQNLTKGRIRFESSSASINADSAGLLDRLVEIAMRCPMTRFDIVGHTDGDGDAAFNQTLSEKRAAAVEDYLVKAGLPADRFETSGYGASQPIAGNDTEDGKTQNRRIEFVVRPNP</sequence>
<organism evidence="7 8">
    <name type="scientific">Tardiphaga alba</name>
    <dbReference type="NCBI Taxonomy" id="340268"/>
    <lineage>
        <taxon>Bacteria</taxon>
        <taxon>Pseudomonadati</taxon>
        <taxon>Pseudomonadota</taxon>
        <taxon>Alphaproteobacteria</taxon>
        <taxon>Hyphomicrobiales</taxon>
        <taxon>Nitrobacteraceae</taxon>
        <taxon>Tardiphaga</taxon>
    </lineage>
</organism>
<feature type="domain" description="OmpA-like" evidence="6">
    <location>
        <begin position="350"/>
        <end position="467"/>
    </location>
</feature>
<feature type="compositionally biased region" description="Basic and acidic residues" evidence="5">
    <location>
        <begin position="450"/>
        <end position="461"/>
    </location>
</feature>
<dbReference type="PROSITE" id="PS51123">
    <property type="entry name" value="OMPA_2"/>
    <property type="match status" value="1"/>
</dbReference>
<evidence type="ECO:0000313" key="8">
    <source>
        <dbReference type="Proteomes" id="UP000682843"/>
    </source>
</evidence>
<dbReference type="CDD" id="cd07185">
    <property type="entry name" value="OmpA_C-like"/>
    <property type="match status" value="1"/>
</dbReference>
<dbReference type="InterPro" id="IPR050330">
    <property type="entry name" value="Bact_OuterMem_StrucFunc"/>
</dbReference>
<dbReference type="InterPro" id="IPR036737">
    <property type="entry name" value="OmpA-like_sf"/>
</dbReference>
<evidence type="ECO:0000256" key="3">
    <source>
        <dbReference type="ARBA" id="ARBA00023237"/>
    </source>
</evidence>
<evidence type="ECO:0000256" key="5">
    <source>
        <dbReference type="SAM" id="MobiDB-lite"/>
    </source>
</evidence>
<gene>
    <name evidence="7" type="ORF">RPMA_02805</name>
</gene>